<organism evidence="2">
    <name type="scientific">Oryza meridionalis</name>
    <dbReference type="NCBI Taxonomy" id="40149"/>
    <lineage>
        <taxon>Eukaryota</taxon>
        <taxon>Viridiplantae</taxon>
        <taxon>Streptophyta</taxon>
        <taxon>Embryophyta</taxon>
        <taxon>Tracheophyta</taxon>
        <taxon>Spermatophyta</taxon>
        <taxon>Magnoliopsida</taxon>
        <taxon>Liliopsida</taxon>
        <taxon>Poales</taxon>
        <taxon>Poaceae</taxon>
        <taxon>BOP clade</taxon>
        <taxon>Oryzoideae</taxon>
        <taxon>Oryzeae</taxon>
        <taxon>Oryzinae</taxon>
        <taxon>Oryza</taxon>
    </lineage>
</organism>
<name>A0A0E0CL41_9ORYZ</name>
<sequence length="66" mass="6980">MDRRRACPVRGGELPPDHSSLTPPQGLARDSLVHPAPDLEAMARVGVEKDCCGTSGAHIISESHPP</sequence>
<reference evidence="2" key="1">
    <citation type="submission" date="2015-04" db="UniProtKB">
        <authorList>
            <consortium name="EnsemblPlants"/>
        </authorList>
    </citation>
    <scope>IDENTIFICATION</scope>
</reference>
<protein>
    <submittedName>
        <fullName evidence="2">Uncharacterized protein</fullName>
    </submittedName>
</protein>
<dbReference type="Gramene" id="OMERI02G18130.3">
    <property type="protein sequence ID" value="OMERI02G18130.3"/>
    <property type="gene ID" value="OMERI02G18130"/>
</dbReference>
<accession>A0A0E0CL41</accession>
<evidence type="ECO:0000256" key="1">
    <source>
        <dbReference type="SAM" id="MobiDB-lite"/>
    </source>
</evidence>
<feature type="region of interest" description="Disordered" evidence="1">
    <location>
        <begin position="1"/>
        <end position="29"/>
    </location>
</feature>
<evidence type="ECO:0000313" key="2">
    <source>
        <dbReference type="EnsemblPlants" id="OMERI02G18130.3"/>
    </source>
</evidence>
<reference evidence="2" key="2">
    <citation type="submission" date="2018-05" db="EMBL/GenBank/DDBJ databases">
        <title>OmerRS3 (Oryza meridionalis Reference Sequence Version 3).</title>
        <authorList>
            <person name="Zhang J."/>
            <person name="Kudrna D."/>
            <person name="Lee S."/>
            <person name="Talag J."/>
            <person name="Welchert J."/>
            <person name="Wing R.A."/>
        </authorList>
    </citation>
    <scope>NUCLEOTIDE SEQUENCE [LARGE SCALE GENOMIC DNA]</scope>
    <source>
        <strain evidence="2">cv. OR44</strain>
    </source>
</reference>
<dbReference type="EnsemblPlants" id="OMERI02G18130.3">
    <property type="protein sequence ID" value="OMERI02G18130.3"/>
    <property type="gene ID" value="OMERI02G18130"/>
</dbReference>
<proteinExistence type="predicted"/>
<evidence type="ECO:0000313" key="3">
    <source>
        <dbReference type="Proteomes" id="UP000008021"/>
    </source>
</evidence>
<dbReference type="Proteomes" id="UP000008021">
    <property type="component" value="Chromosome 2"/>
</dbReference>
<dbReference type="AlphaFoldDB" id="A0A0E0CL41"/>
<keyword evidence="3" id="KW-1185">Reference proteome</keyword>
<dbReference type="HOGENOM" id="CLU_2835486_0_0_1"/>